<keyword evidence="2" id="KW-1185">Reference proteome</keyword>
<reference evidence="1" key="1">
    <citation type="journal article" date="2010" name="Science">
        <title>Plasticity of animal genome architecture unmasked by rapid evolution of a pelagic tunicate.</title>
        <authorList>
            <person name="Denoeud F."/>
            <person name="Henriet S."/>
            <person name="Mungpakdee S."/>
            <person name="Aury J.M."/>
            <person name="Da Silva C."/>
            <person name="Brinkmann H."/>
            <person name="Mikhaleva J."/>
            <person name="Olsen L.C."/>
            <person name="Jubin C."/>
            <person name="Canestro C."/>
            <person name="Bouquet J.M."/>
            <person name="Danks G."/>
            <person name="Poulain J."/>
            <person name="Campsteijn C."/>
            <person name="Adamski M."/>
            <person name="Cross I."/>
            <person name="Yadetie F."/>
            <person name="Muffato M."/>
            <person name="Louis A."/>
            <person name="Butcher S."/>
            <person name="Tsagkogeorga G."/>
            <person name="Konrad A."/>
            <person name="Singh S."/>
            <person name="Jensen M.F."/>
            <person name="Cong E.H."/>
            <person name="Eikeseth-Otteraa H."/>
            <person name="Noel B."/>
            <person name="Anthouard V."/>
            <person name="Porcel B.M."/>
            <person name="Kachouri-Lafond R."/>
            <person name="Nishino A."/>
            <person name="Ugolini M."/>
            <person name="Chourrout P."/>
            <person name="Nishida H."/>
            <person name="Aasland R."/>
            <person name="Huzurbazar S."/>
            <person name="Westhof E."/>
            <person name="Delsuc F."/>
            <person name="Lehrach H."/>
            <person name="Reinhardt R."/>
            <person name="Weissenbach J."/>
            <person name="Roy S.W."/>
            <person name="Artiguenave F."/>
            <person name="Postlethwait J.H."/>
            <person name="Manak J.R."/>
            <person name="Thompson E.M."/>
            <person name="Jaillon O."/>
            <person name="Du Pasquier L."/>
            <person name="Boudinot P."/>
            <person name="Liberles D.A."/>
            <person name="Volff J.N."/>
            <person name="Philippe H."/>
            <person name="Lenhard B."/>
            <person name="Roest Crollius H."/>
            <person name="Wincker P."/>
            <person name="Chourrout D."/>
        </authorList>
    </citation>
    <scope>NUCLEOTIDE SEQUENCE [LARGE SCALE GENOMIC DNA]</scope>
</reference>
<dbReference type="OrthoDB" id="5988713at2759"/>
<gene>
    <name evidence="1" type="ORF">GSOID_T00012020001</name>
</gene>
<protein>
    <recommendedName>
        <fullName evidence="3">DNA-directed DNA polymerase</fullName>
    </recommendedName>
</protein>
<accession>E4XZR5</accession>
<sequence length="1465" mass="170184">MVLSKLHFNENAFLDGAHDLMKGGELVVALADRASIRPLAHRSLETEYLIEMKKIKRYEISVEGLNPWIILGEITKLGEKKAKLFKDGKIADRHFLDYCFTRQMTCPKTVRNEILELYGIQIFEIKKKIFHRIKNKKRVTGFEIINDECITPRHKFVEIESKKIFLYDYQTVLDVLKNQNLEKEKFVTHQHSELKKFSVKMLGFSLFNGPETVKTDQLSAICKALQRNLRIFELKTLKPLTMTLIYEFEIVSSDTNDCLDFLIEKIDFIDLSQELELRFIYDRTVIQSQSFKCNRKNCFFETFSKQALIRHEKSCSQRKKEIVPALKSYGKTLNPIMEAIELGFLPKSFLEFRKSRIITFDIETIEKKIETTSKLTTTHAELQLLSIAIGSNFGYEKFLIRRSDDNSGVKELVEKFVNEIETLVENELQFLPKDLVAAIEYLKELDVTSESHELKAKIRMIKRALVDYAKCDIYGFNSAKFDLKVLAPYLLPILSKKYGAKITVIKKGTCYFCIKTPTFEFKDAMLFSTPTSLSGYLLQGGIEEVKSIWPYEKYSSVYEIINDRNFPEFDEFFSSLKNKNISREEYEKSKKEFNEEQSRNPNYTMAHWLKNYNLGDVKPFAAAINNQFKVFQQTFKIDPSICMSLPKYAMMCVFDCYSKNAPLSYSFHQKSVECHNLLRNSIIGGLVNVYSRYTELRKDVDAPKNALFAPNGDRFTQIQFLDFNALYLHAQRQKLPTTPGILWQLDGVKTFKKSIMSVGNSMAALQWLTYVDEFSPLLDKSDGTRAVLEHQYFRGEHKIQGYNIDGYAKIDELDHFFEFLGCYYHKFCDDCHPDDTDDAWNEKYEFLKSKGVVHVMRECEWTQRRQLYFLRRSRHWGQIFRWKQSEEEILVGIRKEQLYGFIVADVECPQKVYDQISYLNFPPVIRKMVLTEEHLSPYMKERYKQSGKTVYNGDAVVQTFSGSELLLLTPLAKFYMDLGLKIKNVKKFIQYRGEFCLTDYVSTITKGRVDAIKRKNSALALAFKTIGNCGGFGKTIEQVDRPNIKYNDEKQLQKSIRKPTFKTSQPLTQMNGDYEISEVTTEKMKIKDDKPTVVGVAILQHSKLHFLKFVYNFLHKFLKPGSYKLNYADTDSLAISLTKSLEPGKTCRSKMEAAFAPLIRDDMHDAFYAEWDRWLVLEDTVENSKEPGLLKTEWSTSNGALVCLTNKMYYGFDYDSNEAKRSTKGVSHDQEVKLEEFIACLQNQIVGSNRFTMRNLRTFNDFTVKRISTEKVILSDLFIKLRVLADRITCEPLTLNGRLDLLQIVKENSAAKLPLTKAELAFFTELDNLRQLRTYLIINPPKFGRVVETANVIFLINKDFDFKGIMAELVMMITPPYRILVDFSFLLENYHVEDPALRQMSTALPVEPNLIRDKEAKKEFLGNLPDWTDLPRLVERAHQNQSNFQVSGYNMTKLLTCSVYITKMQ</sequence>
<dbReference type="PANTHER" id="PTHR33206">
    <property type="entry name" value="PROTEIN CBG10425"/>
    <property type="match status" value="1"/>
</dbReference>
<organism evidence="1">
    <name type="scientific">Oikopleura dioica</name>
    <name type="common">Tunicate</name>
    <dbReference type="NCBI Taxonomy" id="34765"/>
    <lineage>
        <taxon>Eukaryota</taxon>
        <taxon>Metazoa</taxon>
        <taxon>Chordata</taxon>
        <taxon>Tunicata</taxon>
        <taxon>Appendicularia</taxon>
        <taxon>Copelata</taxon>
        <taxon>Oikopleuridae</taxon>
        <taxon>Oikopleura</taxon>
    </lineage>
</organism>
<dbReference type="EMBL" id="FN653427">
    <property type="protein sequence ID" value="CBY15127.1"/>
    <property type="molecule type" value="Genomic_DNA"/>
</dbReference>
<dbReference type="Proteomes" id="UP000001307">
    <property type="component" value="Unassembled WGS sequence"/>
</dbReference>
<evidence type="ECO:0008006" key="3">
    <source>
        <dbReference type="Google" id="ProtNLM"/>
    </source>
</evidence>
<dbReference type="SUPFAM" id="SSF56672">
    <property type="entry name" value="DNA/RNA polymerases"/>
    <property type="match status" value="1"/>
</dbReference>
<evidence type="ECO:0000313" key="1">
    <source>
        <dbReference type="EMBL" id="CBY15127.1"/>
    </source>
</evidence>
<evidence type="ECO:0000313" key="2">
    <source>
        <dbReference type="Proteomes" id="UP000001307"/>
    </source>
</evidence>
<dbReference type="InterPro" id="IPR043502">
    <property type="entry name" value="DNA/RNA_pol_sf"/>
</dbReference>
<dbReference type="InParanoid" id="E4XZR5"/>
<proteinExistence type="predicted"/>
<name>E4XZR5_OIKDI</name>
<dbReference type="PANTHER" id="PTHR33206:SF1">
    <property type="entry name" value="DNA-DIRECTED DNA POLYMERASE"/>
    <property type="match status" value="1"/>
</dbReference>